<comment type="cofactor">
    <cofactor evidence="1 5">
        <name>FAD</name>
        <dbReference type="ChEBI" id="CHEBI:57692"/>
    </cofactor>
</comment>
<evidence type="ECO:0000256" key="2">
    <source>
        <dbReference type="ARBA" id="ARBA00010790"/>
    </source>
</evidence>
<proteinExistence type="inferred from homology"/>
<dbReference type="Gene3D" id="3.50.50.60">
    <property type="entry name" value="FAD/NAD(P)-binding domain"/>
    <property type="match status" value="1"/>
</dbReference>
<dbReference type="GO" id="GO:0016614">
    <property type="term" value="F:oxidoreductase activity, acting on CH-OH group of donors"/>
    <property type="evidence" value="ECO:0007669"/>
    <property type="project" value="InterPro"/>
</dbReference>
<dbReference type="PANTHER" id="PTHR11552">
    <property type="entry name" value="GLUCOSE-METHANOL-CHOLINE GMC OXIDOREDUCTASE"/>
    <property type="match status" value="1"/>
</dbReference>
<dbReference type="OrthoDB" id="269227at2759"/>
<keyword evidence="8" id="KW-1185">Reference proteome</keyword>
<dbReference type="GO" id="GO:0050660">
    <property type="term" value="F:flavin adenine dinucleotide binding"/>
    <property type="evidence" value="ECO:0007669"/>
    <property type="project" value="InterPro"/>
</dbReference>
<dbReference type="HOGENOM" id="CLU_002865_7_0_1"/>
<dbReference type="AlphaFoldDB" id="B4PW85"/>
<dbReference type="SUPFAM" id="SSF51905">
    <property type="entry name" value="FAD/NAD(P)-binding domain"/>
    <property type="match status" value="1"/>
</dbReference>
<dbReference type="InterPro" id="IPR000172">
    <property type="entry name" value="GMC_OxRdtase_N"/>
</dbReference>
<evidence type="ECO:0000256" key="5">
    <source>
        <dbReference type="PIRSR" id="PIRSR000137-2"/>
    </source>
</evidence>
<dbReference type="OMA" id="TYSPFFW"/>
<accession>B4PW85</accession>
<protein>
    <recommendedName>
        <fullName evidence="6">Glucose-methanol-choline oxidoreductase N-terminal domain-containing protein</fullName>
    </recommendedName>
</protein>
<sequence length="650" mass="70929">MSLDGGQILNMDAVASGPNPCGTGSTPAAAAPGIGLWSGMVTVLVQTLLSSQCLISPASQWPVDYVGDLGQPYDFVVIGAGSAGSVVASRLSENPDWKVLVLEAGGDPPIESELPALFFGLQHSEFTWNYFTEPSEEACQGMKDGRCYWPRGKMLGGSGGANAMLYVRGNRRDFDGWAAMGNTGWSYDKVMPFFEKSVTPQGNATHPMGYVTLKPFQRQDNAIHQMIIDGGRELGRPYVERFQEGSETGYAHVPGTVREGQRMSTAKGYLGAVSKTRSNLHVVKNALVTKLDFDGDTVTAVNFERAGVSHRVKVTKDVVISAGAIDSPALLLRSGIGPSRQLEELGIPVVLNIPGVGRNLQDHVVVPVFLKLDEGQAEAMTEKGVLDGIYQYLIHRTGPLATHSTASLVAFINTNASSDSAYPDTENHHLFFQRANHASLELFTKGLSIQEQYIDALQGYLKDSHLLCVFLLLSHPAAKGELHLKSRDPRDAPILTSNYLSQPEDVATLMRGIRYIESLEQTKAFRDHLAEIARIPIAECDHIEKYRSEEYWRCYAKYFTVTCYHQSGTVKMGPDYDPEACVGQRLKVHGLENLRVADASIMPAVVSANTNAATVMIGERAAHFIREDYEGETVGAHGGIWVPHMHADDF</sequence>
<evidence type="ECO:0000256" key="4">
    <source>
        <dbReference type="ARBA" id="ARBA00022827"/>
    </source>
</evidence>
<keyword evidence="4 5" id="KW-0274">FAD</keyword>
<dbReference type="PhylomeDB" id="B4PW85"/>
<comment type="similarity">
    <text evidence="2">Belongs to the GMC oxidoreductase family.</text>
</comment>
<dbReference type="eggNOG" id="KOG1238">
    <property type="taxonomic scope" value="Eukaryota"/>
</dbReference>
<dbReference type="InterPro" id="IPR036188">
    <property type="entry name" value="FAD/NAD-bd_sf"/>
</dbReference>
<organism evidence="7 8">
    <name type="scientific">Drosophila yakuba</name>
    <name type="common">Fruit fly</name>
    <dbReference type="NCBI Taxonomy" id="7245"/>
    <lineage>
        <taxon>Eukaryota</taxon>
        <taxon>Metazoa</taxon>
        <taxon>Ecdysozoa</taxon>
        <taxon>Arthropoda</taxon>
        <taxon>Hexapoda</taxon>
        <taxon>Insecta</taxon>
        <taxon>Pterygota</taxon>
        <taxon>Neoptera</taxon>
        <taxon>Endopterygota</taxon>
        <taxon>Diptera</taxon>
        <taxon>Brachycera</taxon>
        <taxon>Muscomorpha</taxon>
        <taxon>Ephydroidea</taxon>
        <taxon>Drosophilidae</taxon>
        <taxon>Drosophila</taxon>
        <taxon>Sophophora</taxon>
    </lineage>
</organism>
<evidence type="ECO:0000256" key="1">
    <source>
        <dbReference type="ARBA" id="ARBA00001974"/>
    </source>
</evidence>
<dbReference type="InterPro" id="IPR007867">
    <property type="entry name" value="GMC_OxRtase_C"/>
</dbReference>
<reference evidence="7 8" key="1">
    <citation type="journal article" date="2007" name="Nature">
        <title>Evolution of genes and genomes on the Drosophila phylogeny.</title>
        <authorList>
            <consortium name="Drosophila 12 Genomes Consortium"/>
            <person name="Clark A.G."/>
            <person name="Eisen M.B."/>
            <person name="Smith D.R."/>
            <person name="Bergman C.M."/>
            <person name="Oliver B."/>
            <person name="Markow T.A."/>
            <person name="Kaufman T.C."/>
            <person name="Kellis M."/>
            <person name="Gelbart W."/>
            <person name="Iyer V.N."/>
            <person name="Pollard D.A."/>
            <person name="Sackton T.B."/>
            <person name="Larracuente A.M."/>
            <person name="Singh N.D."/>
            <person name="Abad J.P."/>
            <person name="Abt D.N."/>
            <person name="Adryan B."/>
            <person name="Aguade M."/>
            <person name="Akashi H."/>
            <person name="Anderson W.W."/>
            <person name="Aquadro C.F."/>
            <person name="Ardell D.H."/>
            <person name="Arguello R."/>
            <person name="Artieri C.G."/>
            <person name="Barbash D.A."/>
            <person name="Barker D."/>
            <person name="Barsanti P."/>
            <person name="Batterham P."/>
            <person name="Batzoglou S."/>
            <person name="Begun D."/>
            <person name="Bhutkar A."/>
            <person name="Blanco E."/>
            <person name="Bosak S.A."/>
            <person name="Bradley R.K."/>
            <person name="Brand A.D."/>
            <person name="Brent M.R."/>
            <person name="Brooks A.N."/>
            <person name="Brown R.H."/>
            <person name="Butlin R.K."/>
            <person name="Caggese C."/>
            <person name="Calvi B.R."/>
            <person name="Bernardo de Carvalho A."/>
            <person name="Caspi A."/>
            <person name="Castrezana S."/>
            <person name="Celniker S.E."/>
            <person name="Chang J.L."/>
            <person name="Chapple C."/>
            <person name="Chatterji S."/>
            <person name="Chinwalla A."/>
            <person name="Civetta A."/>
            <person name="Clifton S.W."/>
            <person name="Comeron J.M."/>
            <person name="Costello J.C."/>
            <person name="Coyne J.A."/>
            <person name="Daub J."/>
            <person name="David R.G."/>
            <person name="Delcher A.L."/>
            <person name="Delehaunty K."/>
            <person name="Do C.B."/>
            <person name="Ebling H."/>
            <person name="Edwards K."/>
            <person name="Eickbush T."/>
            <person name="Evans J.D."/>
            <person name="Filipski A."/>
            <person name="Findeiss S."/>
            <person name="Freyhult E."/>
            <person name="Fulton L."/>
            <person name="Fulton R."/>
            <person name="Garcia A.C."/>
            <person name="Gardiner A."/>
            <person name="Garfield D.A."/>
            <person name="Garvin B.E."/>
            <person name="Gibson G."/>
            <person name="Gilbert D."/>
            <person name="Gnerre S."/>
            <person name="Godfrey J."/>
            <person name="Good R."/>
            <person name="Gotea V."/>
            <person name="Gravely B."/>
            <person name="Greenberg A.J."/>
            <person name="Griffiths-Jones S."/>
            <person name="Gross S."/>
            <person name="Guigo R."/>
            <person name="Gustafson E.A."/>
            <person name="Haerty W."/>
            <person name="Hahn M.W."/>
            <person name="Halligan D.L."/>
            <person name="Halpern A.L."/>
            <person name="Halter G.M."/>
            <person name="Han M.V."/>
            <person name="Heger A."/>
            <person name="Hillier L."/>
            <person name="Hinrichs A.S."/>
            <person name="Holmes I."/>
            <person name="Hoskins R.A."/>
            <person name="Hubisz M.J."/>
            <person name="Hultmark D."/>
            <person name="Huntley M.A."/>
            <person name="Jaffe D.B."/>
            <person name="Jagadeeshan S."/>
            <person name="Jeck W.R."/>
            <person name="Johnson J."/>
            <person name="Jones C.D."/>
            <person name="Jordan W.C."/>
            <person name="Karpen G.H."/>
            <person name="Kataoka E."/>
            <person name="Keightley P.D."/>
            <person name="Kheradpour P."/>
            <person name="Kirkness E.F."/>
            <person name="Koerich L.B."/>
            <person name="Kristiansen K."/>
            <person name="Kudrna D."/>
            <person name="Kulathinal R.J."/>
            <person name="Kumar S."/>
            <person name="Kwok R."/>
            <person name="Lander E."/>
            <person name="Langley C.H."/>
            <person name="Lapoint R."/>
            <person name="Lazzaro B.P."/>
            <person name="Lee S.J."/>
            <person name="Levesque L."/>
            <person name="Li R."/>
            <person name="Lin C.F."/>
            <person name="Lin M.F."/>
            <person name="Lindblad-Toh K."/>
            <person name="Llopart A."/>
            <person name="Long M."/>
            <person name="Low L."/>
            <person name="Lozovsky E."/>
            <person name="Lu J."/>
            <person name="Luo M."/>
            <person name="Machado C.A."/>
            <person name="Makalowski W."/>
            <person name="Marzo M."/>
            <person name="Matsuda M."/>
            <person name="Matzkin L."/>
            <person name="McAllister B."/>
            <person name="McBride C.S."/>
            <person name="McKernan B."/>
            <person name="McKernan K."/>
            <person name="Mendez-Lago M."/>
            <person name="Minx P."/>
            <person name="Mollenhauer M.U."/>
            <person name="Montooth K."/>
            <person name="Mount S.M."/>
            <person name="Mu X."/>
            <person name="Myers E."/>
            <person name="Negre B."/>
            <person name="Newfeld S."/>
            <person name="Nielsen R."/>
            <person name="Noor M.A."/>
            <person name="O'Grady P."/>
            <person name="Pachter L."/>
            <person name="Papaceit M."/>
            <person name="Parisi M.J."/>
            <person name="Parisi M."/>
            <person name="Parts L."/>
            <person name="Pedersen J.S."/>
            <person name="Pesole G."/>
            <person name="Phillippy A.M."/>
            <person name="Ponting C.P."/>
            <person name="Pop M."/>
            <person name="Porcelli D."/>
            <person name="Powell J.R."/>
            <person name="Prohaska S."/>
            <person name="Pruitt K."/>
            <person name="Puig M."/>
            <person name="Quesneville H."/>
            <person name="Ram K.R."/>
            <person name="Rand D."/>
            <person name="Rasmussen M.D."/>
            <person name="Reed L.K."/>
            <person name="Reenan R."/>
            <person name="Reily A."/>
            <person name="Remington K.A."/>
            <person name="Rieger T.T."/>
            <person name="Ritchie M.G."/>
            <person name="Robin C."/>
            <person name="Rogers Y.H."/>
            <person name="Rohde C."/>
            <person name="Rozas J."/>
            <person name="Rubenfield M.J."/>
            <person name="Ruiz A."/>
            <person name="Russo S."/>
            <person name="Salzberg S.L."/>
            <person name="Sanchez-Gracia A."/>
            <person name="Saranga D.J."/>
            <person name="Sato H."/>
            <person name="Schaeffer S.W."/>
            <person name="Schatz M.C."/>
            <person name="Schlenke T."/>
            <person name="Schwartz R."/>
            <person name="Segarra C."/>
            <person name="Singh R.S."/>
            <person name="Sirot L."/>
            <person name="Sirota M."/>
            <person name="Sisneros N.B."/>
            <person name="Smith C.D."/>
            <person name="Smith T.F."/>
            <person name="Spieth J."/>
            <person name="Stage D.E."/>
            <person name="Stark A."/>
            <person name="Stephan W."/>
            <person name="Strausberg R.L."/>
            <person name="Strempel S."/>
            <person name="Sturgill D."/>
            <person name="Sutton G."/>
            <person name="Sutton G.G."/>
            <person name="Tao W."/>
            <person name="Teichmann S."/>
            <person name="Tobari Y.N."/>
            <person name="Tomimura Y."/>
            <person name="Tsolas J.M."/>
            <person name="Valente V.L."/>
            <person name="Venter E."/>
            <person name="Venter J.C."/>
            <person name="Vicario S."/>
            <person name="Vieira F.G."/>
            <person name="Vilella A.J."/>
            <person name="Villasante A."/>
            <person name="Walenz B."/>
            <person name="Wang J."/>
            <person name="Wasserman M."/>
            <person name="Watts T."/>
            <person name="Wilson D."/>
            <person name="Wilson R.K."/>
            <person name="Wing R.A."/>
            <person name="Wolfner M.F."/>
            <person name="Wong A."/>
            <person name="Wong G.K."/>
            <person name="Wu C.I."/>
            <person name="Wu G."/>
            <person name="Yamamoto D."/>
            <person name="Yang H.P."/>
            <person name="Yang S.P."/>
            <person name="Yorke J.A."/>
            <person name="Yoshida K."/>
            <person name="Zdobnov E."/>
            <person name="Zhang P."/>
            <person name="Zhang Y."/>
            <person name="Zimin A.V."/>
            <person name="Baldwin J."/>
            <person name="Abdouelleil A."/>
            <person name="Abdulkadir J."/>
            <person name="Abebe A."/>
            <person name="Abera B."/>
            <person name="Abreu J."/>
            <person name="Acer S.C."/>
            <person name="Aftuck L."/>
            <person name="Alexander A."/>
            <person name="An P."/>
            <person name="Anderson E."/>
            <person name="Anderson S."/>
            <person name="Arachi H."/>
            <person name="Azer M."/>
            <person name="Bachantsang P."/>
            <person name="Barry A."/>
            <person name="Bayul T."/>
            <person name="Berlin A."/>
            <person name="Bessette D."/>
            <person name="Bloom T."/>
            <person name="Blye J."/>
            <person name="Boguslavskiy L."/>
            <person name="Bonnet C."/>
            <person name="Boukhgalter B."/>
            <person name="Bourzgui I."/>
            <person name="Brown A."/>
            <person name="Cahill P."/>
            <person name="Channer S."/>
            <person name="Cheshatsang Y."/>
            <person name="Chuda L."/>
            <person name="Citroen M."/>
            <person name="Collymore A."/>
            <person name="Cooke P."/>
            <person name="Costello M."/>
            <person name="D'Aco K."/>
            <person name="Daza R."/>
            <person name="De Haan G."/>
            <person name="DeGray S."/>
            <person name="DeMaso C."/>
            <person name="Dhargay N."/>
            <person name="Dooley K."/>
            <person name="Dooley E."/>
            <person name="Doricent M."/>
            <person name="Dorje P."/>
            <person name="Dorjee K."/>
            <person name="Dupes A."/>
            <person name="Elong R."/>
            <person name="Falk J."/>
            <person name="Farina A."/>
            <person name="Faro S."/>
            <person name="Ferguson D."/>
            <person name="Fisher S."/>
            <person name="Foley C.D."/>
            <person name="Franke A."/>
            <person name="Friedrich D."/>
            <person name="Gadbois L."/>
            <person name="Gearin G."/>
            <person name="Gearin C.R."/>
            <person name="Giannoukos G."/>
            <person name="Goode T."/>
            <person name="Graham J."/>
            <person name="Grandbois E."/>
            <person name="Grewal S."/>
            <person name="Gyaltsen K."/>
            <person name="Hafez N."/>
            <person name="Hagos B."/>
            <person name="Hall J."/>
            <person name="Henson C."/>
            <person name="Hollinger A."/>
            <person name="Honan T."/>
            <person name="Huard M.D."/>
            <person name="Hughes L."/>
            <person name="Hurhula B."/>
            <person name="Husby M.E."/>
            <person name="Kamat A."/>
            <person name="Kanga B."/>
            <person name="Kashin S."/>
            <person name="Khazanovich D."/>
            <person name="Kisner P."/>
            <person name="Lance K."/>
            <person name="Lara M."/>
            <person name="Lee W."/>
            <person name="Lennon N."/>
            <person name="Letendre F."/>
            <person name="LeVine R."/>
            <person name="Lipovsky A."/>
            <person name="Liu X."/>
            <person name="Liu J."/>
            <person name="Liu S."/>
            <person name="Lokyitsang T."/>
            <person name="Lokyitsang Y."/>
            <person name="Lubonja R."/>
            <person name="Lui A."/>
            <person name="MacDonald P."/>
            <person name="Magnisalis V."/>
            <person name="Maru K."/>
            <person name="Matthews C."/>
            <person name="McCusker W."/>
            <person name="McDonough S."/>
            <person name="Mehta T."/>
            <person name="Meldrim J."/>
            <person name="Meneus L."/>
            <person name="Mihai O."/>
            <person name="Mihalev A."/>
            <person name="Mihova T."/>
            <person name="Mittelman R."/>
            <person name="Mlenga V."/>
            <person name="Montmayeur A."/>
            <person name="Mulrain L."/>
            <person name="Navidi A."/>
            <person name="Naylor J."/>
            <person name="Negash T."/>
            <person name="Nguyen T."/>
            <person name="Nguyen N."/>
            <person name="Nicol R."/>
            <person name="Norbu C."/>
            <person name="Norbu N."/>
            <person name="Novod N."/>
            <person name="O'Neill B."/>
            <person name="Osman S."/>
            <person name="Markiewicz E."/>
            <person name="Oyono O.L."/>
            <person name="Patti C."/>
            <person name="Phunkhang P."/>
            <person name="Pierre F."/>
            <person name="Priest M."/>
            <person name="Raghuraman S."/>
            <person name="Rege F."/>
            <person name="Reyes R."/>
            <person name="Rise C."/>
            <person name="Rogov P."/>
            <person name="Ross K."/>
            <person name="Ryan E."/>
            <person name="Settipalli S."/>
            <person name="Shea T."/>
            <person name="Sherpa N."/>
            <person name="Shi L."/>
            <person name="Shih D."/>
            <person name="Sparrow T."/>
            <person name="Spaulding J."/>
            <person name="Stalker J."/>
            <person name="Stange-Thomann N."/>
            <person name="Stavropoulos S."/>
            <person name="Stone C."/>
            <person name="Strader C."/>
            <person name="Tesfaye S."/>
            <person name="Thomson T."/>
            <person name="Thoulutsang Y."/>
            <person name="Thoulutsang D."/>
            <person name="Topham K."/>
            <person name="Topping I."/>
            <person name="Tsamla T."/>
            <person name="Vassiliev H."/>
            <person name="Vo A."/>
            <person name="Wangchuk T."/>
            <person name="Wangdi T."/>
            <person name="Weiand M."/>
            <person name="Wilkinson J."/>
            <person name="Wilson A."/>
            <person name="Yadav S."/>
            <person name="Young G."/>
            <person name="Yu Q."/>
            <person name="Zembek L."/>
            <person name="Zhong D."/>
            <person name="Zimmer A."/>
            <person name="Zwirko Z."/>
            <person name="Jaffe D.B."/>
            <person name="Alvarez P."/>
            <person name="Brockman W."/>
            <person name="Butler J."/>
            <person name="Chin C."/>
            <person name="Gnerre S."/>
            <person name="Grabherr M."/>
            <person name="Kleber M."/>
            <person name="Mauceli E."/>
            <person name="MacCallum I."/>
        </authorList>
    </citation>
    <scope>NUCLEOTIDE SEQUENCE [LARGE SCALE GENOMIC DNA]</scope>
    <source>
        <strain evidence="8">Tai18E2 / Tucson 14021-0261.01</strain>
    </source>
</reference>
<dbReference type="SMR" id="B4PW85"/>
<evidence type="ECO:0000313" key="8">
    <source>
        <dbReference type="Proteomes" id="UP000002282"/>
    </source>
</evidence>
<dbReference type="PROSITE" id="PS00624">
    <property type="entry name" value="GMC_OXRED_2"/>
    <property type="match status" value="1"/>
</dbReference>
<dbReference type="SUPFAM" id="SSF54373">
    <property type="entry name" value="FAD-linked reductases, C-terminal domain"/>
    <property type="match status" value="1"/>
</dbReference>
<dbReference type="Pfam" id="PF05199">
    <property type="entry name" value="GMC_oxred_C"/>
    <property type="match status" value="1"/>
</dbReference>
<evidence type="ECO:0000313" key="7">
    <source>
        <dbReference type="EMBL" id="EDX01716.1"/>
    </source>
</evidence>
<dbReference type="Proteomes" id="UP000002282">
    <property type="component" value="Chromosome X"/>
</dbReference>
<name>B4PW85_DROYA</name>
<gene>
    <name evidence="7" type="primary">Dyak\GE16086</name>
    <name evidence="7" type="synonym">dyak_GLEANR_17541</name>
    <name evidence="7" type="synonym">GE16086</name>
    <name evidence="7" type="ORF">Dyak_GE16086</name>
</gene>
<reference evidence="7 8" key="2">
    <citation type="journal article" date="2007" name="PLoS Biol.">
        <title>Principles of genome evolution in the Drosophila melanogaster species group.</title>
        <authorList>
            <person name="Ranz J.M."/>
            <person name="Maurin D."/>
            <person name="Chan Y.S."/>
            <person name="von Grotthuss M."/>
            <person name="Hillier L.W."/>
            <person name="Roote J."/>
            <person name="Ashburner M."/>
            <person name="Bergman C.M."/>
        </authorList>
    </citation>
    <scope>NUCLEOTIDE SEQUENCE [LARGE SCALE GENOMIC DNA]</scope>
    <source>
        <strain evidence="8">Tai18E2 / Tucson 14021-0261.01</strain>
    </source>
</reference>
<dbReference type="PANTHER" id="PTHR11552:SF147">
    <property type="entry name" value="CHOLINE DEHYDROGENASE, MITOCHONDRIAL"/>
    <property type="match status" value="1"/>
</dbReference>
<evidence type="ECO:0000259" key="6">
    <source>
        <dbReference type="PROSITE" id="PS00624"/>
    </source>
</evidence>
<dbReference type="Pfam" id="PF00732">
    <property type="entry name" value="GMC_oxred_N"/>
    <property type="match status" value="1"/>
</dbReference>
<dbReference type="Gene3D" id="3.30.560.10">
    <property type="entry name" value="Glucose Oxidase, domain 3"/>
    <property type="match status" value="1"/>
</dbReference>
<dbReference type="KEGG" id="dya:Dyak_GE16086"/>
<dbReference type="PIRSF" id="PIRSF000137">
    <property type="entry name" value="Alcohol_oxidase"/>
    <property type="match status" value="1"/>
</dbReference>
<evidence type="ECO:0000256" key="3">
    <source>
        <dbReference type="ARBA" id="ARBA00022630"/>
    </source>
</evidence>
<feature type="binding site" evidence="5">
    <location>
        <position position="288"/>
    </location>
    <ligand>
        <name>FAD</name>
        <dbReference type="ChEBI" id="CHEBI:57692"/>
    </ligand>
</feature>
<feature type="domain" description="Glucose-methanol-choline oxidoreductase N-terminal" evidence="6">
    <location>
        <begin position="323"/>
        <end position="337"/>
    </location>
</feature>
<dbReference type="EMBL" id="CM000162">
    <property type="protein sequence ID" value="EDX01716.1"/>
    <property type="molecule type" value="Genomic_DNA"/>
</dbReference>
<dbReference type="GO" id="GO:0007498">
    <property type="term" value="P:mesoderm development"/>
    <property type="evidence" value="ECO:0007669"/>
    <property type="project" value="EnsemblMetazoa"/>
</dbReference>
<keyword evidence="7" id="KW-0560">Oxidoreductase</keyword>
<dbReference type="InterPro" id="IPR012132">
    <property type="entry name" value="GMC_OxRdtase"/>
</dbReference>
<keyword evidence="3" id="KW-0285">Flavoprotein</keyword>